<dbReference type="EMBL" id="BART01032637">
    <property type="protein sequence ID" value="GAH13090.1"/>
    <property type="molecule type" value="Genomic_DNA"/>
</dbReference>
<dbReference type="AlphaFoldDB" id="X1DY37"/>
<dbReference type="SUPFAM" id="SSF57850">
    <property type="entry name" value="RING/U-box"/>
    <property type="match status" value="1"/>
</dbReference>
<name>X1DY37_9ZZZZ</name>
<feature type="non-terminal residue" evidence="1">
    <location>
        <position position="54"/>
    </location>
</feature>
<evidence type="ECO:0008006" key="2">
    <source>
        <dbReference type="Google" id="ProtNLM"/>
    </source>
</evidence>
<protein>
    <recommendedName>
        <fullName evidence="2">Viral late gene transcription factor 3 zinc ribbon domain-containing protein</fullName>
    </recommendedName>
</protein>
<organism evidence="1">
    <name type="scientific">marine sediment metagenome</name>
    <dbReference type="NCBI Taxonomy" id="412755"/>
    <lineage>
        <taxon>unclassified sequences</taxon>
        <taxon>metagenomes</taxon>
        <taxon>ecological metagenomes</taxon>
    </lineage>
</organism>
<gene>
    <name evidence="1" type="ORF">S01H4_56342</name>
</gene>
<reference evidence="1" key="1">
    <citation type="journal article" date="2014" name="Front. Microbiol.">
        <title>High frequency of phylogenetically diverse reductive dehalogenase-homologous genes in deep subseafloor sedimentary metagenomes.</title>
        <authorList>
            <person name="Kawai M."/>
            <person name="Futagami T."/>
            <person name="Toyoda A."/>
            <person name="Takaki Y."/>
            <person name="Nishi S."/>
            <person name="Hori S."/>
            <person name="Arai W."/>
            <person name="Tsubouchi T."/>
            <person name="Morono Y."/>
            <person name="Uchiyama I."/>
            <person name="Ito T."/>
            <person name="Fujiyama A."/>
            <person name="Inagaki F."/>
            <person name="Takami H."/>
        </authorList>
    </citation>
    <scope>NUCLEOTIDE SEQUENCE</scope>
    <source>
        <strain evidence="1">Expedition CK06-06</strain>
    </source>
</reference>
<comment type="caution">
    <text evidence="1">The sequence shown here is derived from an EMBL/GenBank/DDBJ whole genome shotgun (WGS) entry which is preliminary data.</text>
</comment>
<accession>X1DY37</accession>
<proteinExistence type="predicted"/>
<evidence type="ECO:0000313" key="1">
    <source>
        <dbReference type="EMBL" id="GAH13090.1"/>
    </source>
</evidence>
<sequence length="54" mass="5974">MLDKCPGAAKIRTPIPAYKKCPDCGEEVEIWSDELKAKCTKCGAMVFRDDAPWG</sequence>